<reference evidence="1 2" key="1">
    <citation type="submission" date="2017-02" db="EMBL/GenBank/DDBJ databases">
        <title>Bacillus pseudomycoides isolate FSL K6-0042.</title>
        <authorList>
            <person name="Kovac J."/>
        </authorList>
    </citation>
    <scope>NUCLEOTIDE SEQUENCE [LARGE SCALE GENOMIC DNA]</scope>
    <source>
        <strain evidence="1 2">FSL K6-0042</strain>
    </source>
</reference>
<dbReference type="AlphaFoldDB" id="A0A1Y3MAH5"/>
<organism evidence="1 2">
    <name type="scientific">Bacillus pseudomycoides</name>
    <dbReference type="NCBI Taxonomy" id="64104"/>
    <lineage>
        <taxon>Bacteria</taxon>
        <taxon>Bacillati</taxon>
        <taxon>Bacillota</taxon>
        <taxon>Bacilli</taxon>
        <taxon>Bacillales</taxon>
        <taxon>Bacillaceae</taxon>
        <taxon>Bacillus</taxon>
        <taxon>Bacillus cereus group</taxon>
    </lineage>
</organism>
<dbReference type="RefSeq" id="WP_077295245.1">
    <property type="nucleotide sequence ID" value="NZ_JARHXM010000130.1"/>
</dbReference>
<evidence type="ECO:0000313" key="1">
    <source>
        <dbReference type="EMBL" id="OUM46734.1"/>
    </source>
</evidence>
<gene>
    <name evidence="1" type="ORF">BW425_22190</name>
</gene>
<sequence length="309" mass="34235">MKWGNQLLRKRHLYVLSALCAIILVGCKSQVKEASLVSDIGEKSIGIKDIGDTQINLVDPTSGKMVKQINLTSLGYFQDENQYKLNIKKIANEIGKQIDQKMIPSRMTSDGIWKEGKPSYELFEKELVEDLMDVGMWERSRALPIVKKRPIAQSKDANRNSEVIGKYVTDIVGTANGKIENIRLSANTINGVILGKGDRFSFNALIGDTTPDKGYQLGKEIVAGKLVDGYGGGVCQTSSTLYNAADQAGLKMIERYSHSKPVGYVPIGRDATIAYPYFDLVFENANNVLVQIFMKVEGNRLTAEIHRLI</sequence>
<dbReference type="Pfam" id="PF04294">
    <property type="entry name" value="VanW"/>
    <property type="match status" value="1"/>
</dbReference>
<dbReference type="EMBL" id="MWPX01000036">
    <property type="protein sequence ID" value="OUM46734.1"/>
    <property type="molecule type" value="Genomic_DNA"/>
</dbReference>
<dbReference type="InterPro" id="IPR007391">
    <property type="entry name" value="Vancomycin_resist_VanW"/>
</dbReference>
<proteinExistence type="predicted"/>
<dbReference type="PANTHER" id="PTHR35788:SF1">
    <property type="entry name" value="EXPORTED PROTEIN"/>
    <property type="match status" value="1"/>
</dbReference>
<protein>
    <recommendedName>
        <fullName evidence="3">VanW</fullName>
    </recommendedName>
</protein>
<evidence type="ECO:0000313" key="2">
    <source>
        <dbReference type="Proteomes" id="UP000195321"/>
    </source>
</evidence>
<evidence type="ECO:0008006" key="3">
    <source>
        <dbReference type="Google" id="ProtNLM"/>
    </source>
</evidence>
<dbReference type="Proteomes" id="UP000195321">
    <property type="component" value="Unassembled WGS sequence"/>
</dbReference>
<name>A0A1Y3MAH5_9BACI</name>
<dbReference type="InterPro" id="IPR052913">
    <property type="entry name" value="Glycopeptide_resist_protein"/>
</dbReference>
<dbReference type="PANTHER" id="PTHR35788">
    <property type="entry name" value="EXPORTED PROTEIN-RELATED"/>
    <property type="match status" value="1"/>
</dbReference>
<comment type="caution">
    <text evidence="1">The sequence shown here is derived from an EMBL/GenBank/DDBJ whole genome shotgun (WGS) entry which is preliminary data.</text>
</comment>
<dbReference type="PROSITE" id="PS51257">
    <property type="entry name" value="PROKAR_LIPOPROTEIN"/>
    <property type="match status" value="1"/>
</dbReference>
<accession>A0A1Y3MAH5</accession>